<feature type="region of interest" description="Disordered" evidence="6">
    <location>
        <begin position="1"/>
        <end position="31"/>
    </location>
</feature>
<dbReference type="InterPro" id="IPR037274">
    <property type="entry name" value="Znf_CHY_sf"/>
</dbReference>
<dbReference type="OrthoDB" id="10253329at2759"/>
<sequence>MADPGEDGTATVADGGESNGAAATGHVARQKPICRFYNTPNGCRSGDQCRFIHSTQTTHTNSTSDMAQKKISKPAQSSRPPATRVETAPRQNQVVSKPTPKVDPRTFQLNQIQRRFQPEQTESEGSTVFKFPMKPSDPDFPYDIEALECQLTVPSTYPNSGRPTLLIKNKDIPRGFQINIERGFDSIAAASPTTTLLSLMNQLDRQLESILAGRMADTIKIVTNKTRSQQSSAAEGSQVAIQENPVPLVEECSVVFTTQQIVAAEKARQSHVRQLEARFSRLQPFVKSSDGGSYTIPIDSPKRSAWPKALQPIRSAHLLVPQRYPLEPAEVLFDVEAPEASAVSAAFRMRAAQTPESTLTQQINYLIQHMKEMSVLPAENKQEAPSQQPHASTDAALSQSSQPQTAAVDSRDSHIRYIQRPAEWDAAPDSDSSSDEEDGSVDSATDEDIETGEDAPADQPATSAPAERGILLSLPRLELHGIELLELVSLNITVKCERCKDILDIARLRSAGEDAKMRLESCKKCAAGIAARYRADMIHANSVRAGYIDLEGAIIVDLLPSSFIATCSGCSTPSPAPGVVAVRGDSAMAVCRECHQKMSFRIVEVKFLQVSASAIRASTVSGKKKAKENLGITAGTALPKEGSCSHYRKSYRWFRFSCCGKVFACDRCHDAQSDHPNEWANRMLCGYCSREQNYRPEDCGICHASLIGRRGRGFWEGGKGTRDPRKMSRKDPRKYKRRPGTKATT</sequence>
<dbReference type="Proteomes" id="UP000799767">
    <property type="component" value="Unassembled WGS sequence"/>
</dbReference>
<feature type="region of interest" description="Disordered" evidence="6">
    <location>
        <begin position="378"/>
        <end position="464"/>
    </location>
</feature>
<evidence type="ECO:0000259" key="7">
    <source>
        <dbReference type="PROSITE" id="PS50103"/>
    </source>
</evidence>
<feature type="region of interest" description="Disordered" evidence="6">
    <location>
        <begin position="57"/>
        <end position="103"/>
    </location>
</feature>
<feature type="zinc finger region" description="C3H1-type" evidence="5">
    <location>
        <begin position="28"/>
        <end position="56"/>
    </location>
</feature>
<dbReference type="PROSITE" id="PS51266">
    <property type="entry name" value="ZF_CHY"/>
    <property type="match status" value="1"/>
</dbReference>
<organism evidence="9 10">
    <name type="scientific">Neohortaea acidophila</name>
    <dbReference type="NCBI Taxonomy" id="245834"/>
    <lineage>
        <taxon>Eukaryota</taxon>
        <taxon>Fungi</taxon>
        <taxon>Dikarya</taxon>
        <taxon>Ascomycota</taxon>
        <taxon>Pezizomycotina</taxon>
        <taxon>Dothideomycetes</taxon>
        <taxon>Dothideomycetidae</taxon>
        <taxon>Mycosphaerellales</taxon>
        <taxon>Teratosphaeriaceae</taxon>
        <taxon>Neohortaea</taxon>
    </lineage>
</organism>
<keyword evidence="2 4" id="KW-0863">Zinc-finger</keyword>
<dbReference type="AlphaFoldDB" id="A0A6A6Q0H9"/>
<feature type="compositionally biased region" description="Basic and acidic residues" evidence="6">
    <location>
        <begin position="719"/>
        <end position="730"/>
    </location>
</feature>
<dbReference type="SUPFAM" id="SSF48695">
    <property type="entry name" value="Multiheme cytochromes"/>
    <property type="match status" value="1"/>
</dbReference>
<feature type="region of interest" description="Disordered" evidence="6">
    <location>
        <begin position="713"/>
        <end position="745"/>
    </location>
</feature>
<evidence type="ECO:0000256" key="1">
    <source>
        <dbReference type="ARBA" id="ARBA00022723"/>
    </source>
</evidence>
<keyword evidence="10" id="KW-1185">Reference proteome</keyword>
<evidence type="ECO:0000259" key="8">
    <source>
        <dbReference type="PROSITE" id="PS51266"/>
    </source>
</evidence>
<feature type="domain" description="CHY-type" evidence="8">
    <location>
        <begin position="637"/>
        <end position="704"/>
    </location>
</feature>
<evidence type="ECO:0000313" key="10">
    <source>
        <dbReference type="Proteomes" id="UP000799767"/>
    </source>
</evidence>
<evidence type="ECO:0000256" key="2">
    <source>
        <dbReference type="ARBA" id="ARBA00022771"/>
    </source>
</evidence>
<dbReference type="PROSITE" id="PS50103">
    <property type="entry name" value="ZF_C3H1"/>
    <property type="match status" value="1"/>
</dbReference>
<evidence type="ECO:0000256" key="3">
    <source>
        <dbReference type="ARBA" id="ARBA00022833"/>
    </source>
</evidence>
<feature type="compositionally biased region" description="Acidic residues" evidence="6">
    <location>
        <begin position="426"/>
        <end position="456"/>
    </location>
</feature>
<feature type="compositionally biased region" description="Basic residues" evidence="6">
    <location>
        <begin position="731"/>
        <end position="745"/>
    </location>
</feature>
<dbReference type="SUPFAM" id="SSF161219">
    <property type="entry name" value="CHY zinc finger-like"/>
    <property type="match status" value="1"/>
</dbReference>
<evidence type="ECO:0000256" key="6">
    <source>
        <dbReference type="SAM" id="MobiDB-lite"/>
    </source>
</evidence>
<dbReference type="InterPro" id="IPR000571">
    <property type="entry name" value="Znf_CCCH"/>
</dbReference>
<feature type="domain" description="C3H1-type" evidence="7">
    <location>
        <begin position="28"/>
        <end position="56"/>
    </location>
</feature>
<dbReference type="SMART" id="SM00356">
    <property type="entry name" value="ZnF_C3H1"/>
    <property type="match status" value="1"/>
</dbReference>
<name>A0A6A6Q0H9_9PEZI</name>
<evidence type="ECO:0008006" key="11">
    <source>
        <dbReference type="Google" id="ProtNLM"/>
    </source>
</evidence>
<dbReference type="Pfam" id="PF05495">
    <property type="entry name" value="zf-CHY"/>
    <property type="match status" value="1"/>
</dbReference>
<keyword evidence="1 5" id="KW-0479">Metal-binding</keyword>
<evidence type="ECO:0000256" key="4">
    <source>
        <dbReference type="PROSITE-ProRule" id="PRU00601"/>
    </source>
</evidence>
<dbReference type="SUPFAM" id="SSF90229">
    <property type="entry name" value="CCCH zinc finger"/>
    <property type="match status" value="1"/>
</dbReference>
<accession>A0A6A6Q0H9</accession>
<dbReference type="InterPro" id="IPR036855">
    <property type="entry name" value="Znf_CCCH_sf"/>
</dbReference>
<evidence type="ECO:0000256" key="5">
    <source>
        <dbReference type="PROSITE-ProRule" id="PRU00723"/>
    </source>
</evidence>
<gene>
    <name evidence="9" type="ORF">BDY17DRAFT_293739</name>
</gene>
<dbReference type="InterPro" id="IPR008913">
    <property type="entry name" value="Znf_CHY"/>
</dbReference>
<reference evidence="9" key="1">
    <citation type="journal article" date="2020" name="Stud. Mycol.">
        <title>101 Dothideomycetes genomes: a test case for predicting lifestyles and emergence of pathogens.</title>
        <authorList>
            <person name="Haridas S."/>
            <person name="Albert R."/>
            <person name="Binder M."/>
            <person name="Bloem J."/>
            <person name="Labutti K."/>
            <person name="Salamov A."/>
            <person name="Andreopoulos B."/>
            <person name="Baker S."/>
            <person name="Barry K."/>
            <person name="Bills G."/>
            <person name="Bluhm B."/>
            <person name="Cannon C."/>
            <person name="Castanera R."/>
            <person name="Culley D."/>
            <person name="Daum C."/>
            <person name="Ezra D."/>
            <person name="Gonzalez J."/>
            <person name="Henrissat B."/>
            <person name="Kuo A."/>
            <person name="Liang C."/>
            <person name="Lipzen A."/>
            <person name="Lutzoni F."/>
            <person name="Magnuson J."/>
            <person name="Mondo S."/>
            <person name="Nolan M."/>
            <person name="Ohm R."/>
            <person name="Pangilinan J."/>
            <person name="Park H.-J."/>
            <person name="Ramirez L."/>
            <person name="Alfaro M."/>
            <person name="Sun H."/>
            <person name="Tritt A."/>
            <person name="Yoshinaga Y."/>
            <person name="Zwiers L.-H."/>
            <person name="Turgeon B."/>
            <person name="Goodwin S."/>
            <person name="Spatafora J."/>
            <person name="Crous P."/>
            <person name="Grigoriev I."/>
        </authorList>
    </citation>
    <scope>NUCLEOTIDE SEQUENCE</scope>
    <source>
        <strain evidence="9">CBS 113389</strain>
    </source>
</reference>
<keyword evidence="3 5" id="KW-0862">Zinc</keyword>
<dbReference type="Gene3D" id="4.10.1000.10">
    <property type="entry name" value="Zinc finger, CCCH-type"/>
    <property type="match status" value="1"/>
</dbReference>
<dbReference type="GO" id="GO:0008270">
    <property type="term" value="F:zinc ion binding"/>
    <property type="evidence" value="ECO:0007669"/>
    <property type="project" value="UniProtKB-KW"/>
</dbReference>
<dbReference type="GeneID" id="54474031"/>
<evidence type="ECO:0000313" key="9">
    <source>
        <dbReference type="EMBL" id="KAF2485504.1"/>
    </source>
</evidence>
<feature type="compositionally biased region" description="Polar residues" evidence="6">
    <location>
        <begin position="383"/>
        <end position="407"/>
    </location>
</feature>
<dbReference type="EMBL" id="MU001633">
    <property type="protein sequence ID" value="KAF2485504.1"/>
    <property type="molecule type" value="Genomic_DNA"/>
</dbReference>
<dbReference type="InterPro" id="IPR036280">
    <property type="entry name" value="Multihaem_cyt_sf"/>
</dbReference>
<proteinExistence type="predicted"/>
<dbReference type="RefSeq" id="XP_033592073.1">
    <property type="nucleotide sequence ID" value="XM_033733029.1"/>
</dbReference>
<protein>
    <recommendedName>
        <fullName evidence="11">CHY-type domain-containing protein</fullName>
    </recommendedName>
</protein>